<dbReference type="Pfam" id="PF13585">
    <property type="entry name" value="CHU_C"/>
    <property type="match status" value="1"/>
</dbReference>
<dbReference type="NCBIfam" id="TIGR04131">
    <property type="entry name" value="Bac_Flav_CTERM"/>
    <property type="match status" value="1"/>
</dbReference>
<dbReference type="RefSeq" id="WP_316983606.1">
    <property type="nucleotide sequence ID" value="NZ_CP136521.1"/>
</dbReference>
<gene>
    <name evidence="2" type="ORF">RNZ46_01395</name>
</gene>
<evidence type="ECO:0000256" key="1">
    <source>
        <dbReference type="SAM" id="SignalP"/>
    </source>
</evidence>
<reference evidence="3" key="1">
    <citation type="submission" date="2024-06" db="EMBL/GenBank/DDBJ databases">
        <title>Hwangdonia haimaensis gen. nov., sp. nov., a member of the family Flavobacteriaceae isolated from the haima cold seep.</title>
        <authorList>
            <person name="Li J."/>
        </authorList>
    </citation>
    <scope>NUCLEOTIDE SEQUENCE [LARGE SCALE GENOMIC DNA]</scope>
    <source>
        <strain evidence="3">SCSIO 19198</strain>
    </source>
</reference>
<name>A0AA97ELX8_9FLAO</name>
<feature type="signal peptide" evidence="1">
    <location>
        <begin position="1"/>
        <end position="20"/>
    </location>
</feature>
<dbReference type="InterPro" id="IPR049804">
    <property type="entry name" value="Choice_anch_L"/>
</dbReference>
<keyword evidence="3" id="KW-1185">Reference proteome</keyword>
<dbReference type="EMBL" id="CP136521">
    <property type="protein sequence ID" value="WOD43929.1"/>
    <property type="molecule type" value="Genomic_DNA"/>
</dbReference>
<organism evidence="2 3">
    <name type="scientific">Hwangdonia lutea</name>
    <dbReference type="NCBI Taxonomy" id="3075823"/>
    <lineage>
        <taxon>Bacteria</taxon>
        <taxon>Pseudomonadati</taxon>
        <taxon>Bacteroidota</taxon>
        <taxon>Flavobacteriia</taxon>
        <taxon>Flavobacteriales</taxon>
        <taxon>Flavobacteriaceae</taxon>
        <taxon>Hwangdonia</taxon>
    </lineage>
</organism>
<dbReference type="NCBIfam" id="NF038133">
    <property type="entry name" value="choice_anch_L"/>
    <property type="match status" value="1"/>
</dbReference>
<dbReference type="Proteomes" id="UP001302486">
    <property type="component" value="Chromosome"/>
</dbReference>
<dbReference type="InterPro" id="IPR026341">
    <property type="entry name" value="T9SS_type_B"/>
</dbReference>
<protein>
    <submittedName>
        <fullName evidence="2">Choice-of-anchor L domain-containing protein</fullName>
    </submittedName>
</protein>
<sequence>MKFVNCLLGLLLLGSSYAFSQQISVDDSVGLQQLIEDNLVQNSCVEITNITSFVNGSSSGFSSYAQFDRAGSNFPFQNGIMLTTGNATSGGNNVTTPTLSEGSTVWGTDPDLEAALGISNTLNATSIEFDIVSISSQLQFNYLLASEEYFGINPCQLSDGFAFLIKETGSPLPYQNIALVPGTSTPVNTNTIHDEIFGVCPAQNDQYFDGYNVGDTNYNGRTTVLTAQTTITPYVQYHIKLVIADQTDIEYDSAVFIEGNSFKILDLGEDVSTCAPSVTLDADIDNPLATYAWFLDNAPLATTLPTISATQDGTYRVEVTVDLNGTACVETDEIVVVLNTEEPINPITDYVLCDDISGDETEVFDLSSKNAEVINNIPFTNYDFSYHLSDADARNNVNPVSGNFSNTINPQTIYVRIQDNDTGCYGFTTFNLIVNPVPTITDPTDLEVCDSDTQPDGYTVIDLTQKDDEITGGQSSLLVSYHYTSADADSGANPIPIPYVNTNTPTEVVYIRVIDTQTGCVNSSSSLTINITTSPIVNRDTQYLDACDMDHDGSAEFDLTQVINDVLMGLTGVTFTFHETLPDAQSGDNPIANETNYQYQNALLEPGNATLYIRIVDDNTGCASIVPLEVHTNLLLTGTDTGDFALCDNNDDATDTLAFDLTTVALYIADELPNIFVTFYETETDRDSGTNPLDDSILYPATSPTTLYIKIDDTASGCSDFSEITLLVNPVILFNPANPLPYCDTDDDGIVSIDLASLDDTVTGGNTDFEVRYYPSSTDAENNSNQLPPFYTNTGPIETIYARIENIDTGCSTINPFDIEIYVAPAATSPSPEVICDNDSNPEDGFSIINLDDAISEVVANPTGLNIGFFNSFDDADNNVNPITNTSNYNANTQIVYIRVGNNDSLGCYNIVEYEITVNTTPIIPDITPFQICKDDGTFTADFLLVDKDAEILNGQTGKEVFYFEDAAFTLPIDKNTAYQNTSPSQTIFIRVENITDANCAATSSFTIQVSSDPIYNTFSPYLICDDITNDQQHEFDLSEKVTEISQGSPDILNVSFHLNRQDAEDNLNPQPLQYTNVSNPQSLYVRIENSNSFCFVVEELGINIIASPDLTEATPFENCDTDYDGFVSFNLEDADFQINDRLQNNLITNYFENFLDINQNDGLDNSNEITDPTNYISDTKTVYIKVANTLTGCFSVIPLDLVVVSPPPTNNIGTIEICDNDTQTFDLTTVDAQIVNDPSAVNITYHDNQNDADNDQNPIGTTFNYTASSHIIYVRVNDPLVNCPITVSFNLQINANPIANTSPDLVACDDDFDGFFEFDLTASASAVIGSQNTSTHSVTYYSDATNAEAATNPLPNLHSAFDGEIIFARIQNDNTGCFAVSQFATRINPLPVIPIDDFVPLCINDLPLIISADTGNPNDTYLWSTGETATEILLNDTTDIGDYWVTVTRPYVIGSDCSYTKNFTVIESEDATINFTTKVDFADPNSITVDVSGIGEYVFILDDGEPQTSNVFENVTFGLHVVTIRDLNGCKDVTTEVVVIDIPKFVTPNNDGTFDTWHIVGVQEIPGTVVYIYNRHGKLLKTLPHTSVGWDGTFNGQNMPSDDYWFVAKVIQNGEAFDIRGHFALKR</sequence>
<proteinExistence type="predicted"/>
<evidence type="ECO:0000313" key="2">
    <source>
        <dbReference type="EMBL" id="WOD43929.1"/>
    </source>
</evidence>
<evidence type="ECO:0000313" key="3">
    <source>
        <dbReference type="Proteomes" id="UP001302486"/>
    </source>
</evidence>
<accession>A0AA97ELX8</accession>
<feature type="chain" id="PRO_5041668388" evidence="1">
    <location>
        <begin position="21"/>
        <end position="1628"/>
    </location>
</feature>
<keyword evidence="1" id="KW-0732">Signal</keyword>
<dbReference type="KEGG" id="hws:RNZ46_01395"/>